<sequence>MAKMETMFAVPVFHVGELVYDGYSVEKFDKIDLDLVNLEDLVKLFEDKLGYQAKKKLL</sequence>
<keyword evidence="2" id="KW-1185">Reference proteome</keyword>
<comment type="caution">
    <text evidence="1">The sequence shown here is derived from an EMBL/GenBank/DDBJ whole genome shotgun (WGS) entry which is preliminary data.</text>
</comment>
<evidence type="ECO:0000313" key="2">
    <source>
        <dbReference type="Proteomes" id="UP001341840"/>
    </source>
</evidence>
<reference evidence="1 2" key="1">
    <citation type="journal article" date="2023" name="Plants (Basel)">
        <title>Bridging the Gap: Combining Genomics and Transcriptomics Approaches to Understand Stylosanthes scabra, an Orphan Legume from the Brazilian Caatinga.</title>
        <authorList>
            <person name="Ferreira-Neto J.R.C."/>
            <person name="da Silva M.D."/>
            <person name="Binneck E."/>
            <person name="de Melo N.F."/>
            <person name="da Silva R.H."/>
            <person name="de Melo A.L.T.M."/>
            <person name="Pandolfi V."/>
            <person name="Bustamante F.O."/>
            <person name="Brasileiro-Vidal A.C."/>
            <person name="Benko-Iseppon A.M."/>
        </authorList>
    </citation>
    <scope>NUCLEOTIDE SEQUENCE [LARGE SCALE GENOMIC DNA]</scope>
    <source>
        <tissue evidence="1">Leaves</tissue>
    </source>
</reference>
<protein>
    <submittedName>
        <fullName evidence="1">Uncharacterized protein</fullName>
    </submittedName>
</protein>
<name>A0ABU6T7I6_9FABA</name>
<dbReference type="EMBL" id="JASCZI010090648">
    <property type="protein sequence ID" value="MED6143983.1"/>
    <property type="molecule type" value="Genomic_DNA"/>
</dbReference>
<dbReference type="Proteomes" id="UP001341840">
    <property type="component" value="Unassembled WGS sequence"/>
</dbReference>
<proteinExistence type="predicted"/>
<organism evidence="1 2">
    <name type="scientific">Stylosanthes scabra</name>
    <dbReference type="NCBI Taxonomy" id="79078"/>
    <lineage>
        <taxon>Eukaryota</taxon>
        <taxon>Viridiplantae</taxon>
        <taxon>Streptophyta</taxon>
        <taxon>Embryophyta</taxon>
        <taxon>Tracheophyta</taxon>
        <taxon>Spermatophyta</taxon>
        <taxon>Magnoliopsida</taxon>
        <taxon>eudicotyledons</taxon>
        <taxon>Gunneridae</taxon>
        <taxon>Pentapetalae</taxon>
        <taxon>rosids</taxon>
        <taxon>fabids</taxon>
        <taxon>Fabales</taxon>
        <taxon>Fabaceae</taxon>
        <taxon>Papilionoideae</taxon>
        <taxon>50 kb inversion clade</taxon>
        <taxon>dalbergioids sensu lato</taxon>
        <taxon>Dalbergieae</taxon>
        <taxon>Pterocarpus clade</taxon>
        <taxon>Stylosanthes</taxon>
    </lineage>
</organism>
<accession>A0ABU6T7I6</accession>
<evidence type="ECO:0000313" key="1">
    <source>
        <dbReference type="EMBL" id="MED6143983.1"/>
    </source>
</evidence>
<gene>
    <name evidence="1" type="ORF">PIB30_011228</name>
</gene>